<feature type="domain" description="ATP-grasp" evidence="8">
    <location>
        <begin position="9"/>
        <end position="52"/>
    </location>
</feature>
<comment type="similarity">
    <text evidence="1 6">Belongs to the succinate/malate CoA ligase beta subunit family.</text>
</comment>
<dbReference type="GO" id="GO:0000287">
    <property type="term" value="F:magnesium ion binding"/>
    <property type="evidence" value="ECO:0007669"/>
    <property type="project" value="UniProtKB-UniRule"/>
</dbReference>
<evidence type="ECO:0000256" key="4">
    <source>
        <dbReference type="ARBA" id="ARBA00022741"/>
    </source>
</evidence>
<dbReference type="PANTHER" id="PTHR11815:SF10">
    <property type="entry name" value="SUCCINATE--COA LIGASE [GDP-FORMING] SUBUNIT BETA, MITOCHONDRIAL"/>
    <property type="match status" value="1"/>
</dbReference>
<organism evidence="9 10">
    <name type="scientific">Candidatus Segetimicrobium genomatis</name>
    <dbReference type="NCBI Taxonomy" id="2569760"/>
    <lineage>
        <taxon>Bacteria</taxon>
        <taxon>Bacillati</taxon>
        <taxon>Candidatus Sysuimicrobiota</taxon>
        <taxon>Candidatus Sysuimicrobiia</taxon>
        <taxon>Candidatus Sysuimicrobiales</taxon>
        <taxon>Candidatus Segetimicrobiaceae</taxon>
        <taxon>Candidatus Segetimicrobium</taxon>
    </lineage>
</organism>
<comment type="caution">
    <text evidence="9">The sequence shown here is derived from an EMBL/GenBank/DDBJ whole genome shotgun (WGS) entry which is preliminary data.</text>
</comment>
<comment type="catalytic activity">
    <reaction evidence="6">
        <text>succinate + ATP + CoA = succinyl-CoA + ADP + phosphate</text>
        <dbReference type="Rhea" id="RHEA:17661"/>
        <dbReference type="ChEBI" id="CHEBI:30031"/>
        <dbReference type="ChEBI" id="CHEBI:30616"/>
        <dbReference type="ChEBI" id="CHEBI:43474"/>
        <dbReference type="ChEBI" id="CHEBI:57287"/>
        <dbReference type="ChEBI" id="CHEBI:57292"/>
        <dbReference type="ChEBI" id="CHEBI:456216"/>
        <dbReference type="EC" id="6.2.1.5"/>
    </reaction>
</comment>
<dbReference type="GO" id="GO:0005829">
    <property type="term" value="C:cytosol"/>
    <property type="evidence" value="ECO:0007669"/>
    <property type="project" value="TreeGrafter"/>
</dbReference>
<dbReference type="EMBL" id="VBAK01000137">
    <property type="protein sequence ID" value="TMI88657.1"/>
    <property type="molecule type" value="Genomic_DNA"/>
</dbReference>
<dbReference type="Gene3D" id="3.40.50.261">
    <property type="entry name" value="Succinyl-CoA synthetase domains"/>
    <property type="match status" value="1"/>
</dbReference>
<evidence type="ECO:0000313" key="10">
    <source>
        <dbReference type="Proteomes" id="UP000318509"/>
    </source>
</evidence>
<dbReference type="Gene3D" id="3.30.470.20">
    <property type="entry name" value="ATP-grasp fold, B domain"/>
    <property type="match status" value="1"/>
</dbReference>
<dbReference type="GO" id="GO:0005524">
    <property type="term" value="F:ATP binding"/>
    <property type="evidence" value="ECO:0007669"/>
    <property type="project" value="UniProtKB-UniRule"/>
</dbReference>
<comment type="catalytic activity">
    <reaction evidence="6">
        <text>GTP + succinate + CoA = succinyl-CoA + GDP + phosphate</text>
        <dbReference type="Rhea" id="RHEA:22120"/>
        <dbReference type="ChEBI" id="CHEBI:30031"/>
        <dbReference type="ChEBI" id="CHEBI:37565"/>
        <dbReference type="ChEBI" id="CHEBI:43474"/>
        <dbReference type="ChEBI" id="CHEBI:57287"/>
        <dbReference type="ChEBI" id="CHEBI:57292"/>
        <dbReference type="ChEBI" id="CHEBI:58189"/>
    </reaction>
</comment>
<dbReference type="HAMAP" id="MF_00558">
    <property type="entry name" value="Succ_CoA_beta"/>
    <property type="match status" value="1"/>
</dbReference>
<dbReference type="Pfam" id="PF00549">
    <property type="entry name" value="Ligase_CoA"/>
    <property type="match status" value="1"/>
</dbReference>
<dbReference type="InterPro" id="IPR016102">
    <property type="entry name" value="Succinyl-CoA_synth-like"/>
</dbReference>
<feature type="binding site" evidence="6">
    <location>
        <position position="97"/>
    </location>
    <ligand>
        <name>ATP</name>
        <dbReference type="ChEBI" id="CHEBI:30616"/>
    </ligand>
</feature>
<dbReference type="PROSITE" id="PS50975">
    <property type="entry name" value="ATP_GRASP"/>
    <property type="match status" value="1"/>
</dbReference>
<feature type="binding site" evidence="6">
    <location>
        <position position="202"/>
    </location>
    <ligand>
        <name>Mg(2+)</name>
        <dbReference type="ChEBI" id="CHEBI:18420"/>
    </ligand>
</feature>
<gene>
    <name evidence="6 9" type="primary">sucC</name>
    <name evidence="9" type="ORF">E6H00_12170</name>
</gene>
<evidence type="ECO:0000313" key="9">
    <source>
        <dbReference type="EMBL" id="TMI88657.1"/>
    </source>
</evidence>
<evidence type="ECO:0000259" key="8">
    <source>
        <dbReference type="PROSITE" id="PS50975"/>
    </source>
</evidence>
<comment type="pathway">
    <text evidence="6">Carbohydrate metabolism; tricarboxylic acid cycle; succinate from succinyl-CoA (ligase route): step 1/1.</text>
</comment>
<feature type="binding site" evidence="6">
    <location>
        <position position="250"/>
    </location>
    <ligand>
        <name>substrate</name>
        <note>ligand shared with subunit alpha</note>
    </ligand>
</feature>
<dbReference type="InterPro" id="IPR013815">
    <property type="entry name" value="ATP_grasp_subdomain_1"/>
</dbReference>
<evidence type="ECO:0000256" key="2">
    <source>
        <dbReference type="ARBA" id="ARBA00022598"/>
    </source>
</evidence>
<comment type="subunit">
    <text evidence="6">Heterotetramer of two alpha and two beta subunits.</text>
</comment>
<dbReference type="GO" id="GO:0004775">
    <property type="term" value="F:succinate-CoA ligase (ADP-forming) activity"/>
    <property type="evidence" value="ECO:0007669"/>
    <property type="project" value="UniProtKB-UniRule"/>
</dbReference>
<keyword evidence="6" id="KW-0816">Tricarboxylic acid cycle</keyword>
<feature type="binding site" evidence="6">
    <location>
        <begin position="307"/>
        <end position="309"/>
    </location>
    <ligand>
        <name>substrate</name>
        <note>ligand shared with subunit alpha</note>
    </ligand>
</feature>
<dbReference type="AlphaFoldDB" id="A0A537JYN7"/>
<dbReference type="Pfam" id="PF08442">
    <property type="entry name" value="ATP-grasp_2"/>
    <property type="match status" value="1"/>
</dbReference>
<dbReference type="GO" id="GO:0004776">
    <property type="term" value="F:succinate-CoA ligase (GDP-forming) activity"/>
    <property type="evidence" value="ECO:0007669"/>
    <property type="project" value="RHEA"/>
</dbReference>
<comment type="function">
    <text evidence="6">Succinyl-CoA synthetase functions in the citric acid cycle (TCA), coupling the hydrolysis of succinyl-CoA to the synthesis of either ATP or GTP and thus represents the only step of substrate-level phosphorylation in the TCA. The beta subunit provides nucleotide specificity of the enzyme and binds the substrate succinate, while the binding sites for coenzyme A and phosphate are found in the alpha subunit.</text>
</comment>
<evidence type="ECO:0000256" key="6">
    <source>
        <dbReference type="HAMAP-Rule" id="MF_00558"/>
    </source>
</evidence>
<dbReference type="PROSITE" id="PS01217">
    <property type="entry name" value="SUCCINYL_COA_LIG_3"/>
    <property type="match status" value="1"/>
</dbReference>
<evidence type="ECO:0000256" key="5">
    <source>
        <dbReference type="ARBA" id="ARBA00022842"/>
    </source>
</evidence>
<dbReference type="GO" id="GO:0042709">
    <property type="term" value="C:succinate-CoA ligase complex"/>
    <property type="evidence" value="ECO:0007669"/>
    <property type="project" value="TreeGrafter"/>
</dbReference>
<name>A0A537JYN7_9BACT</name>
<dbReference type="Gene3D" id="3.30.1490.20">
    <property type="entry name" value="ATP-grasp fold, A domain"/>
    <property type="match status" value="1"/>
</dbReference>
<dbReference type="Proteomes" id="UP000318509">
    <property type="component" value="Unassembled WGS sequence"/>
</dbReference>
<protein>
    <recommendedName>
        <fullName evidence="6">Succinate--CoA ligase [ADP-forming] subunit beta</fullName>
        <ecNumber evidence="6">6.2.1.5</ecNumber>
    </recommendedName>
    <alternativeName>
        <fullName evidence="6">Succinyl-CoA synthetase subunit beta</fullName>
        <shortName evidence="6">SCS-beta</shortName>
    </alternativeName>
</protein>
<feature type="binding site" evidence="6">
    <location>
        <begin position="50"/>
        <end position="52"/>
    </location>
    <ligand>
        <name>ATP</name>
        <dbReference type="ChEBI" id="CHEBI:30616"/>
    </ligand>
</feature>
<evidence type="ECO:0000256" key="3">
    <source>
        <dbReference type="ARBA" id="ARBA00022723"/>
    </source>
</evidence>
<feature type="binding site" evidence="6">
    <location>
        <position position="189"/>
    </location>
    <ligand>
        <name>Mg(2+)</name>
        <dbReference type="ChEBI" id="CHEBI:18420"/>
    </ligand>
</feature>
<dbReference type="PIRSF" id="PIRSF001554">
    <property type="entry name" value="SucCS_beta"/>
    <property type="match status" value="1"/>
</dbReference>
<proteinExistence type="inferred from homology"/>
<feature type="binding site" evidence="6">
    <location>
        <position position="43"/>
    </location>
    <ligand>
        <name>ATP</name>
        <dbReference type="ChEBI" id="CHEBI:30616"/>
    </ligand>
</feature>
<keyword evidence="6 7" id="KW-0067">ATP-binding</keyword>
<sequence length="371" mass="39028">MKLHEFQAKEVFARYGLPVQQGAVIERPAQMAGLTLRYPVVVKAQVLVGGRGKAGGIKLAATPAEAESSARAILGMTIKGERVERVLVVPAADIGAEYYLAFVTDRARRRAVAVASAAGGVEIEAVARTAPEKIVTVPIDPCLGCPPFQARAIGRRLGFAGPLLDAFAGIAGNLYRLYWTEDADLAEINPLAVVGSTLLCVDAKLVLDDNAAFRHTDRPPSEELTALEREARSHGLSYVELDGDIAVIGNGAGLVMSTLDLLAHFGGRAANFLDIGGGATADGMRAALDIVQRKSGIRAIFINIFGGITRCDEVARGIVQDPPRVPASIRLTGTNEEEGQRILRGAGISATLDPDQAAQDAVALARAAPRP</sequence>
<keyword evidence="5 6" id="KW-0460">Magnesium</keyword>
<keyword evidence="4 6" id="KW-0547">Nucleotide-binding</keyword>
<dbReference type="GO" id="GO:0006099">
    <property type="term" value="P:tricarboxylic acid cycle"/>
    <property type="evidence" value="ECO:0007669"/>
    <property type="project" value="UniProtKB-UniRule"/>
</dbReference>
<dbReference type="InterPro" id="IPR017866">
    <property type="entry name" value="Succ-CoA_synthase_bsu_CS"/>
</dbReference>
<feature type="binding site" evidence="6">
    <location>
        <position position="92"/>
    </location>
    <ligand>
        <name>ATP</name>
        <dbReference type="ChEBI" id="CHEBI:30616"/>
    </ligand>
</feature>
<dbReference type="InterPro" id="IPR013650">
    <property type="entry name" value="ATP-grasp_succ-CoA_synth-type"/>
</dbReference>
<dbReference type="EC" id="6.2.1.5" evidence="6"/>
<keyword evidence="2 6" id="KW-0436">Ligase</keyword>
<dbReference type="InterPro" id="IPR005809">
    <property type="entry name" value="Succ_CoA_ligase-like_bsu"/>
</dbReference>
<dbReference type="NCBIfam" id="TIGR01016">
    <property type="entry name" value="sucCoAbeta"/>
    <property type="match status" value="1"/>
</dbReference>
<evidence type="ECO:0000256" key="7">
    <source>
        <dbReference type="PROSITE-ProRule" id="PRU00409"/>
    </source>
</evidence>
<dbReference type="UniPathway" id="UPA00223">
    <property type="reaction ID" value="UER00999"/>
</dbReference>
<comment type="cofactor">
    <cofactor evidence="6">
        <name>Mg(2+)</name>
        <dbReference type="ChEBI" id="CHEBI:18420"/>
    </cofactor>
    <text evidence="6">Binds 1 Mg(2+) ion per subunit.</text>
</comment>
<comment type="caution">
    <text evidence="6">Lacks conserved residue(s) required for the propagation of feature annotation.</text>
</comment>
<dbReference type="NCBIfam" id="NF001913">
    <property type="entry name" value="PRK00696.1"/>
    <property type="match status" value="1"/>
</dbReference>
<accession>A0A537JYN7</accession>
<dbReference type="PANTHER" id="PTHR11815">
    <property type="entry name" value="SUCCINYL-COA SYNTHETASE BETA CHAIN"/>
    <property type="match status" value="1"/>
</dbReference>
<dbReference type="SUPFAM" id="SSF52210">
    <property type="entry name" value="Succinyl-CoA synthetase domains"/>
    <property type="match status" value="1"/>
</dbReference>
<dbReference type="InterPro" id="IPR011761">
    <property type="entry name" value="ATP-grasp"/>
</dbReference>
<evidence type="ECO:0000256" key="1">
    <source>
        <dbReference type="ARBA" id="ARBA00009182"/>
    </source>
</evidence>
<dbReference type="FunFam" id="3.30.470.20:FF:000002">
    <property type="entry name" value="Succinate--CoA ligase [ADP-forming] subunit beta"/>
    <property type="match status" value="1"/>
</dbReference>
<reference evidence="9 10" key="1">
    <citation type="journal article" date="2019" name="Nat. Microbiol.">
        <title>Mediterranean grassland soil C-N compound turnover is dependent on rainfall and depth, and is mediated by genomically divergent microorganisms.</title>
        <authorList>
            <person name="Diamond S."/>
            <person name="Andeer P.F."/>
            <person name="Li Z."/>
            <person name="Crits-Christoph A."/>
            <person name="Burstein D."/>
            <person name="Anantharaman K."/>
            <person name="Lane K.R."/>
            <person name="Thomas B.C."/>
            <person name="Pan C."/>
            <person name="Northen T.R."/>
            <person name="Banfield J.F."/>
        </authorList>
    </citation>
    <scope>NUCLEOTIDE SEQUENCE [LARGE SCALE GENOMIC DNA]</scope>
    <source>
        <strain evidence="9">NP_3</strain>
    </source>
</reference>
<keyword evidence="3 6" id="KW-0479">Metal-binding</keyword>
<dbReference type="InterPro" id="IPR005811">
    <property type="entry name" value="SUCC_ACL_C"/>
</dbReference>
<dbReference type="SUPFAM" id="SSF56059">
    <property type="entry name" value="Glutathione synthetase ATP-binding domain-like"/>
    <property type="match status" value="1"/>
</dbReference>
<dbReference type="GO" id="GO:0006104">
    <property type="term" value="P:succinyl-CoA metabolic process"/>
    <property type="evidence" value="ECO:0007669"/>
    <property type="project" value="TreeGrafter"/>
</dbReference>